<dbReference type="NCBIfam" id="TIGR04183">
    <property type="entry name" value="Por_Secre_tail"/>
    <property type="match status" value="1"/>
</dbReference>
<evidence type="ECO:0000256" key="2">
    <source>
        <dbReference type="ARBA" id="ARBA00022729"/>
    </source>
</evidence>
<evidence type="ECO:0000259" key="5">
    <source>
        <dbReference type="Pfam" id="PF24595"/>
    </source>
</evidence>
<name>A0ABM9P386_9FLAO</name>
<keyword evidence="3" id="KW-0677">Repeat</keyword>
<accession>A0ABM9P386</accession>
<keyword evidence="1" id="KW-0433">Leucine-rich repeat</keyword>
<dbReference type="EMBL" id="OZ038524">
    <property type="protein sequence ID" value="CAL2088738.1"/>
    <property type="molecule type" value="Genomic_DNA"/>
</dbReference>
<evidence type="ECO:0000256" key="3">
    <source>
        <dbReference type="ARBA" id="ARBA00022737"/>
    </source>
</evidence>
<dbReference type="PANTHER" id="PTHR47566:SF1">
    <property type="entry name" value="PROTEIN NUD1"/>
    <property type="match status" value="1"/>
</dbReference>
<keyword evidence="2" id="KW-0732">Signal</keyword>
<dbReference type="SUPFAM" id="SSF52058">
    <property type="entry name" value="L domain-like"/>
    <property type="match status" value="1"/>
</dbReference>
<dbReference type="InterPro" id="IPR026444">
    <property type="entry name" value="Secre_tail"/>
</dbReference>
<evidence type="ECO:0008006" key="8">
    <source>
        <dbReference type="Google" id="ProtNLM"/>
    </source>
</evidence>
<dbReference type="InterPro" id="IPR052574">
    <property type="entry name" value="CDIRP"/>
</dbReference>
<evidence type="ECO:0000259" key="4">
    <source>
        <dbReference type="Pfam" id="PF18962"/>
    </source>
</evidence>
<dbReference type="Proteomes" id="UP001497514">
    <property type="component" value="Chromosome"/>
</dbReference>
<dbReference type="RefSeq" id="WP_101902205.1">
    <property type="nucleotide sequence ID" value="NZ_JBFKZV010000001.1"/>
</dbReference>
<evidence type="ECO:0000313" key="6">
    <source>
        <dbReference type="EMBL" id="CAL2088738.1"/>
    </source>
</evidence>
<reference evidence="6 7" key="1">
    <citation type="submission" date="2024-05" db="EMBL/GenBank/DDBJ databases">
        <authorList>
            <person name="Duchaud E."/>
        </authorList>
    </citation>
    <scope>NUCLEOTIDE SEQUENCE [LARGE SCALE GENOMIC DNA]</scope>
    <source>
        <strain evidence="6">Ena-SAMPLE-TAB-13-05-2024-13:56:06:370-140309</strain>
    </source>
</reference>
<dbReference type="PROSITE" id="PS51450">
    <property type="entry name" value="LRR"/>
    <property type="match status" value="2"/>
</dbReference>
<dbReference type="InterPro" id="IPR055353">
    <property type="entry name" value="DUF7619"/>
</dbReference>
<dbReference type="Gene3D" id="3.80.10.10">
    <property type="entry name" value="Ribonuclease Inhibitor"/>
    <property type="match status" value="1"/>
</dbReference>
<dbReference type="SUPFAM" id="SSF117074">
    <property type="entry name" value="Hypothetical protein PA1324"/>
    <property type="match status" value="1"/>
</dbReference>
<protein>
    <recommendedName>
        <fullName evidence="8">Secretion system C-terminal sorting domain-containing protein</fullName>
    </recommendedName>
</protein>
<proteinExistence type="predicted"/>
<dbReference type="InterPro" id="IPR001611">
    <property type="entry name" value="Leu-rich_rpt"/>
</dbReference>
<dbReference type="Pfam" id="PF18962">
    <property type="entry name" value="Por_Secre_tail"/>
    <property type="match status" value="1"/>
</dbReference>
<feature type="domain" description="DUF7619" evidence="5">
    <location>
        <begin position="577"/>
        <end position="704"/>
    </location>
</feature>
<dbReference type="Pfam" id="PF24595">
    <property type="entry name" value="DUF7619"/>
    <property type="match status" value="1"/>
</dbReference>
<evidence type="ECO:0000256" key="1">
    <source>
        <dbReference type="ARBA" id="ARBA00022614"/>
    </source>
</evidence>
<dbReference type="PANTHER" id="PTHR47566">
    <property type="match status" value="1"/>
</dbReference>
<feature type="domain" description="Secretion system C-terminal sorting" evidence="4">
    <location>
        <begin position="727"/>
        <end position="794"/>
    </location>
</feature>
<evidence type="ECO:0000313" key="7">
    <source>
        <dbReference type="Proteomes" id="UP001497514"/>
    </source>
</evidence>
<organism evidence="6 7">
    <name type="scientific">Tenacibaculum dicentrarchi</name>
    <dbReference type="NCBI Taxonomy" id="669041"/>
    <lineage>
        <taxon>Bacteria</taxon>
        <taxon>Pseudomonadati</taxon>
        <taxon>Bacteroidota</taxon>
        <taxon>Flavobacteriia</taxon>
        <taxon>Flavobacteriales</taxon>
        <taxon>Flavobacteriaceae</taxon>
        <taxon>Tenacibaculum</taxon>
    </lineage>
</organism>
<sequence length="796" mass="88303">MKKLLFLTLLIGYYAIGNTQNINFPDSNFKNALLSHSPLVDTDSNGEISVQEAENSKYLRLTNKGISDLSGIENFSNLEGLTVNKNQLISIDLTKNTKLKLINLSDNKISNINITNNLDLKSFSIRNNKLTDINIATNLNLTSLDVFNNNIQSIDISKNVLLTNLNVASNFSLGQLNITKNVLLKHLYAFNNGLTEIDISNNTNLVTLNVMQNNLLNLDVSKNVLLTSISVNNNKLTDINLSNNSKLGWLRIQYNKLNTLNVRPCSLIFLNFEGNSNLTSVSMTGQSIGYTTSISGEEKLNVNLKNCPKLEFICAEQEYLNDIFTLLEEANQTSCMLSNDCDVPHNRIKGTVTYDVNGDGCDSADVPFTGGLRVSAISLTNGQSTVAYPNQEGKYALHISDGTYFIAPALQNLNYFTFSTPVTPTPINIPVQLNTLITDYCVKSVGNFNDLEVSIVPLTRARPGFNATYKLTYKNIGTTTQSGTVTLNYQENVLNYVSSIPTVNSDTNGQLTWSFTNLLPLKSVEIPVTFVLNTPLDSPALNNGDILNYKATVTGKTDQTPNNNVMTLSQTVVNSYDPNDKTCLEGNILNPDNVGQYLHYLIRFENKGTAEAVNIRVKDVIDTTKLDIESLIPLKSSHSYSTIITNGNEVEFIFKNINLPFDDANNDGYVLFKIKSKETLVEGDKIVNGAAIYFDFNAPVITENEIVTVKKEVIEQPEFSNYFTLSPNPTTGILNLKVLNDNIQISYITIYDIGGNLVGYYFGNTRVMNVSYLYPNNYFMKIITNKGELVTKFIKL</sequence>
<keyword evidence="7" id="KW-1185">Reference proteome</keyword>
<dbReference type="InterPro" id="IPR032675">
    <property type="entry name" value="LRR_dom_sf"/>
</dbReference>
<gene>
    <name evidence="6" type="ORF">TD3509T_2452</name>
</gene>